<accession>A0A179IGQ3</accession>
<evidence type="ECO:0000313" key="2">
    <source>
        <dbReference type="Proteomes" id="UP000243081"/>
    </source>
</evidence>
<gene>
    <name evidence="1" type="ORF">LLEC1_01957</name>
</gene>
<dbReference type="Proteomes" id="UP000243081">
    <property type="component" value="Unassembled WGS sequence"/>
</dbReference>
<organism evidence="1 2">
    <name type="scientific">Cordyceps confragosa</name>
    <name type="common">Lecanicillium lecanii</name>
    <dbReference type="NCBI Taxonomy" id="2714763"/>
    <lineage>
        <taxon>Eukaryota</taxon>
        <taxon>Fungi</taxon>
        <taxon>Dikarya</taxon>
        <taxon>Ascomycota</taxon>
        <taxon>Pezizomycotina</taxon>
        <taxon>Sordariomycetes</taxon>
        <taxon>Hypocreomycetidae</taxon>
        <taxon>Hypocreales</taxon>
        <taxon>Cordycipitaceae</taxon>
        <taxon>Akanthomyces</taxon>
    </lineage>
</organism>
<protein>
    <recommendedName>
        <fullName evidence="3">WSC domain-containing protein</fullName>
    </recommendedName>
</protein>
<reference evidence="1 2" key="1">
    <citation type="submission" date="2016-03" db="EMBL/GenBank/DDBJ databases">
        <title>Fine-scale spatial genetic structure of a fungal parasite of coffee scale insects.</title>
        <authorList>
            <person name="Jackson D."/>
            <person name="Zemenick K.A."/>
            <person name="Malloure B."/>
            <person name="Quandt C.A."/>
            <person name="James T.Y."/>
        </authorList>
    </citation>
    <scope>NUCLEOTIDE SEQUENCE [LARGE SCALE GENOMIC DNA]</scope>
    <source>
        <strain evidence="1 2">UM487</strain>
    </source>
</reference>
<dbReference type="EMBL" id="LUKN01001454">
    <property type="protein sequence ID" value="OAR00940.1"/>
    <property type="molecule type" value="Genomic_DNA"/>
</dbReference>
<evidence type="ECO:0000313" key="1">
    <source>
        <dbReference type="EMBL" id="OAR00940.1"/>
    </source>
</evidence>
<keyword evidence="2" id="KW-1185">Reference proteome</keyword>
<proteinExistence type="predicted"/>
<comment type="caution">
    <text evidence="1">The sequence shown here is derived from an EMBL/GenBank/DDBJ whole genome shotgun (WGS) entry which is preliminary data.</text>
</comment>
<sequence>MKIAALNALVTSLRLAVKKQVDFVQDWENHGPGGESESVTGSQWVAACHALERQIFSTPSCNMTAPQCMSACYIEGYALSDAGYGGECSCALSKRIQ</sequence>
<evidence type="ECO:0008006" key="3">
    <source>
        <dbReference type="Google" id="ProtNLM"/>
    </source>
</evidence>
<name>A0A179IGQ3_CORDF</name>
<dbReference type="AlphaFoldDB" id="A0A179IGQ3"/>